<keyword evidence="3 5" id="KW-0863">Zinc-finger</keyword>
<comment type="caution">
    <text evidence="9">The sequence shown here is derived from an EMBL/GenBank/DDBJ whole genome shotgun (WGS) entry which is preliminary data.</text>
</comment>
<evidence type="ECO:0000256" key="7">
    <source>
        <dbReference type="SAM" id="MobiDB-lite"/>
    </source>
</evidence>
<name>A0A2P6PEV1_ROSCH</name>
<dbReference type="Pfam" id="PF04434">
    <property type="entry name" value="SWIM"/>
    <property type="match status" value="1"/>
</dbReference>
<evidence type="ECO:0000256" key="3">
    <source>
        <dbReference type="ARBA" id="ARBA00022771"/>
    </source>
</evidence>
<dbReference type="InterPro" id="IPR031052">
    <property type="entry name" value="FHY3/FAR1"/>
</dbReference>
<feature type="domain" description="SWIM-type" evidence="8">
    <location>
        <begin position="90"/>
        <end position="128"/>
    </location>
</feature>
<dbReference type="AlphaFoldDB" id="A0A2P6PEV1"/>
<gene>
    <name evidence="9" type="ORF">RchiOBHm_Chr7g0228321</name>
</gene>
<dbReference type="PANTHER" id="PTHR31669:SF303">
    <property type="entry name" value="PROTEIN FAR1-RELATED SEQUENCE"/>
    <property type="match status" value="1"/>
</dbReference>
<dbReference type="EMBL" id="PDCK01000045">
    <property type="protein sequence ID" value="PRQ20452.1"/>
    <property type="molecule type" value="Genomic_DNA"/>
</dbReference>
<protein>
    <recommendedName>
        <fullName evidence="6">Protein FAR1-RELATED SEQUENCE</fullName>
    </recommendedName>
</protein>
<keyword evidence="4 6" id="KW-0862">Zinc</keyword>
<dbReference type="SMART" id="SM00575">
    <property type="entry name" value="ZnF_PMZ"/>
    <property type="match status" value="1"/>
</dbReference>
<feature type="region of interest" description="Disordered" evidence="7">
    <location>
        <begin position="264"/>
        <end position="285"/>
    </location>
</feature>
<evidence type="ECO:0000259" key="8">
    <source>
        <dbReference type="PROSITE" id="PS50966"/>
    </source>
</evidence>
<proteinExistence type="inferred from homology"/>
<evidence type="ECO:0000256" key="5">
    <source>
        <dbReference type="PROSITE-ProRule" id="PRU00325"/>
    </source>
</evidence>
<dbReference type="InterPro" id="IPR006564">
    <property type="entry name" value="Znf_PMZ"/>
</dbReference>
<dbReference type="Gramene" id="PRQ20452">
    <property type="protein sequence ID" value="PRQ20452"/>
    <property type="gene ID" value="RchiOBHm_Chr7g0228321"/>
</dbReference>
<dbReference type="InterPro" id="IPR007527">
    <property type="entry name" value="Znf_SWIM"/>
</dbReference>
<dbReference type="STRING" id="74649.A0A2P6PEV1"/>
<comment type="subcellular location">
    <subcellularLocation>
        <location evidence="6">Nucleus</location>
    </subcellularLocation>
</comment>
<dbReference type="PANTHER" id="PTHR31669">
    <property type="entry name" value="PROTEIN FAR1-RELATED SEQUENCE 10-RELATED"/>
    <property type="match status" value="1"/>
</dbReference>
<evidence type="ECO:0000256" key="1">
    <source>
        <dbReference type="ARBA" id="ARBA00005889"/>
    </source>
</evidence>
<evidence type="ECO:0000313" key="9">
    <source>
        <dbReference type="EMBL" id="PRQ20452.1"/>
    </source>
</evidence>
<keyword evidence="6" id="KW-0539">Nucleus</keyword>
<evidence type="ECO:0000256" key="6">
    <source>
        <dbReference type="RuleBase" id="RU367018"/>
    </source>
</evidence>
<comment type="function">
    <text evidence="6">Putative transcription activator involved in regulating light control of development.</text>
</comment>
<organism evidence="9 10">
    <name type="scientific">Rosa chinensis</name>
    <name type="common">China rose</name>
    <dbReference type="NCBI Taxonomy" id="74649"/>
    <lineage>
        <taxon>Eukaryota</taxon>
        <taxon>Viridiplantae</taxon>
        <taxon>Streptophyta</taxon>
        <taxon>Embryophyta</taxon>
        <taxon>Tracheophyta</taxon>
        <taxon>Spermatophyta</taxon>
        <taxon>Magnoliopsida</taxon>
        <taxon>eudicotyledons</taxon>
        <taxon>Gunneridae</taxon>
        <taxon>Pentapetalae</taxon>
        <taxon>rosids</taxon>
        <taxon>fabids</taxon>
        <taxon>Rosales</taxon>
        <taxon>Rosaceae</taxon>
        <taxon>Rosoideae</taxon>
        <taxon>Rosoideae incertae sedis</taxon>
        <taxon>Rosa</taxon>
    </lineage>
</organism>
<evidence type="ECO:0000256" key="4">
    <source>
        <dbReference type="ARBA" id="ARBA00022833"/>
    </source>
</evidence>
<comment type="similarity">
    <text evidence="1 6">Belongs to the FHY3/FAR1 family.</text>
</comment>
<dbReference type="GO" id="GO:0006355">
    <property type="term" value="P:regulation of DNA-templated transcription"/>
    <property type="evidence" value="ECO:0007669"/>
    <property type="project" value="UniProtKB-UniRule"/>
</dbReference>
<dbReference type="Proteomes" id="UP000238479">
    <property type="component" value="Chromosome 7"/>
</dbReference>
<keyword evidence="2 6" id="KW-0479">Metal-binding</keyword>
<keyword evidence="10" id="KW-1185">Reference proteome</keyword>
<reference evidence="9 10" key="1">
    <citation type="journal article" date="2018" name="Nat. Genet.">
        <title>The Rosa genome provides new insights in the design of modern roses.</title>
        <authorList>
            <person name="Bendahmane M."/>
        </authorList>
    </citation>
    <scope>NUCLEOTIDE SEQUENCE [LARGE SCALE GENOMIC DNA]</scope>
    <source>
        <strain evidence="10">cv. Old Blush</strain>
    </source>
</reference>
<evidence type="ECO:0000313" key="10">
    <source>
        <dbReference type="Proteomes" id="UP000238479"/>
    </source>
</evidence>
<dbReference type="GO" id="GO:0005634">
    <property type="term" value="C:nucleus"/>
    <property type="evidence" value="ECO:0007669"/>
    <property type="project" value="UniProtKB-SubCell"/>
</dbReference>
<sequence length="345" mass="39449">MELIKFVHHYEKNIEENRLAELEDDQCCKNGAPRPKVWSKMLRSAAKGYSNKMFQLFETEFYGCMGVRLKEVSSRDGVYIYQAIEDGRQSVHKIEYNSTSLNINCSCESFESLRILCCHALTVFDMNNITTLATQYILKRWTKEAKKGIVVSNNTCGGTSENSKSARVLRLSELMHEGNSVYDIASLTCSGTEIVKDLLKEAMKSLEKDKDTIYVLENLKKLGDQSNSGIPSNEILVLNPPSAKTKGMKNARIKDVREINQWKKRTKEQESQENNDPKAPNHVSTSNHQFGILNTSFYNQGILSWPFGHPNPFFSYGQIPFSNQVCVCVYIYIYLYLKFLYIPTF</sequence>
<dbReference type="OMA" id="NINCSCE"/>
<dbReference type="GO" id="GO:0008270">
    <property type="term" value="F:zinc ion binding"/>
    <property type="evidence" value="ECO:0007669"/>
    <property type="project" value="UniProtKB-UniRule"/>
</dbReference>
<accession>A0A2P6PEV1</accession>
<evidence type="ECO:0000256" key="2">
    <source>
        <dbReference type="ARBA" id="ARBA00022723"/>
    </source>
</evidence>
<dbReference type="PROSITE" id="PS50966">
    <property type="entry name" value="ZF_SWIM"/>
    <property type="match status" value="1"/>
</dbReference>